<dbReference type="RefSeq" id="WP_373654942.1">
    <property type="nucleotide sequence ID" value="NZ_JBGUAW010000003.1"/>
</dbReference>
<evidence type="ECO:0000256" key="4">
    <source>
        <dbReference type="ARBA" id="ARBA00022729"/>
    </source>
</evidence>
<name>A0ABV4TU87_9GAMM</name>
<evidence type="ECO:0000256" key="3">
    <source>
        <dbReference type="ARBA" id="ARBA00022475"/>
    </source>
</evidence>
<dbReference type="PANTHER" id="PTHR43649">
    <property type="entry name" value="ARABINOSE-BINDING PROTEIN-RELATED"/>
    <property type="match status" value="1"/>
</dbReference>
<evidence type="ECO:0000313" key="8">
    <source>
        <dbReference type="EMBL" id="MFA9460155.1"/>
    </source>
</evidence>
<keyword evidence="9" id="KW-1185">Reference proteome</keyword>
<sequence length="407" mass="45251">MRLEAWVHAGRQAERQTIRGQVARFNDRHSGEIHIDLTLIPEGAYSAQVQAAALAGELPDLLEFDGPNLYQYVWQGSLRPVGPWLPESVKADLIVSVREQGTFRGNLYSVAAYDSGLGIYARRSRLEAADARIPEGPDDAWGIREFGRLLARLAERDHDGAVLDLHLNYQGEWFPYAFAPALWSAGGGLIARPGYDHAEGVLNGPRSVFAMRRIQEWIERGRVDPNLDDAAFTGGRVALSWGGHWNYPRYKEAVGEDLLVLPLPDFGRGMRTAQGSWNWGITRGCDHPEAAGKFLAFLLRTEEVLAMTRANGAVPGTRSALRRSRLYGPGRPLRLFAKQLRSPHAVARPKTPAYPIISAIFRDAFADIRHGMAVPAVLDRAAAEIDADLRANEGYRFPEVERENRKD</sequence>
<keyword evidence="7" id="KW-0449">Lipoprotein</keyword>
<dbReference type="Proteomes" id="UP001575181">
    <property type="component" value="Unassembled WGS sequence"/>
</dbReference>
<dbReference type="Gene3D" id="3.40.190.10">
    <property type="entry name" value="Periplasmic binding protein-like II"/>
    <property type="match status" value="1"/>
</dbReference>
<dbReference type="Pfam" id="PF13416">
    <property type="entry name" value="SBP_bac_8"/>
    <property type="match status" value="1"/>
</dbReference>
<dbReference type="PANTHER" id="PTHR43649:SF33">
    <property type="entry name" value="POLYGALACTURONAN_RHAMNOGALACTURONAN-BINDING PROTEIN YTCQ"/>
    <property type="match status" value="1"/>
</dbReference>
<evidence type="ECO:0000256" key="6">
    <source>
        <dbReference type="ARBA" id="ARBA00023139"/>
    </source>
</evidence>
<evidence type="ECO:0000256" key="7">
    <source>
        <dbReference type="ARBA" id="ARBA00023288"/>
    </source>
</evidence>
<evidence type="ECO:0000256" key="5">
    <source>
        <dbReference type="ARBA" id="ARBA00023136"/>
    </source>
</evidence>
<comment type="similarity">
    <text evidence="2">Belongs to the bacterial solute-binding protein 1 family.</text>
</comment>
<proteinExistence type="inferred from homology"/>
<keyword evidence="3" id="KW-1003">Cell membrane</keyword>
<accession>A0ABV4TU87</accession>
<gene>
    <name evidence="8" type="ORF">ACERLL_04885</name>
</gene>
<keyword evidence="6" id="KW-0564">Palmitate</keyword>
<organism evidence="8 9">
    <name type="scientific">Thiohalorhabdus methylotrophus</name>
    <dbReference type="NCBI Taxonomy" id="3242694"/>
    <lineage>
        <taxon>Bacteria</taxon>
        <taxon>Pseudomonadati</taxon>
        <taxon>Pseudomonadota</taxon>
        <taxon>Gammaproteobacteria</taxon>
        <taxon>Thiohalorhabdales</taxon>
        <taxon>Thiohalorhabdaceae</taxon>
        <taxon>Thiohalorhabdus</taxon>
    </lineage>
</organism>
<comment type="subcellular location">
    <subcellularLocation>
        <location evidence="1">Periplasm</location>
    </subcellularLocation>
</comment>
<reference evidence="8 9" key="1">
    <citation type="submission" date="2024-08" db="EMBL/GenBank/DDBJ databases">
        <title>Whole-genome sequencing of halo(alkali)philic microorganisms from hypersaline lakes.</title>
        <authorList>
            <person name="Sorokin D.Y."/>
            <person name="Merkel A.Y."/>
            <person name="Messina E."/>
            <person name="Yakimov M."/>
        </authorList>
    </citation>
    <scope>NUCLEOTIDE SEQUENCE [LARGE SCALE GENOMIC DNA]</scope>
    <source>
        <strain evidence="8 9">Cl-TMA</strain>
    </source>
</reference>
<dbReference type="InterPro" id="IPR050490">
    <property type="entry name" value="Bact_solute-bd_prot1"/>
</dbReference>
<evidence type="ECO:0000256" key="2">
    <source>
        <dbReference type="ARBA" id="ARBA00008520"/>
    </source>
</evidence>
<keyword evidence="4" id="KW-0732">Signal</keyword>
<dbReference type="InterPro" id="IPR006059">
    <property type="entry name" value="SBP"/>
</dbReference>
<keyword evidence="5" id="KW-0472">Membrane</keyword>
<evidence type="ECO:0000313" key="9">
    <source>
        <dbReference type="Proteomes" id="UP001575181"/>
    </source>
</evidence>
<comment type="caution">
    <text evidence="8">The sequence shown here is derived from an EMBL/GenBank/DDBJ whole genome shotgun (WGS) entry which is preliminary data.</text>
</comment>
<protein>
    <submittedName>
        <fullName evidence="8">Extracellular solute-binding protein</fullName>
    </submittedName>
</protein>
<evidence type="ECO:0000256" key="1">
    <source>
        <dbReference type="ARBA" id="ARBA00004418"/>
    </source>
</evidence>
<dbReference type="SUPFAM" id="SSF53850">
    <property type="entry name" value="Periplasmic binding protein-like II"/>
    <property type="match status" value="1"/>
</dbReference>
<dbReference type="EMBL" id="JBGUAW010000003">
    <property type="protein sequence ID" value="MFA9460155.1"/>
    <property type="molecule type" value="Genomic_DNA"/>
</dbReference>